<name>A0ABU3MZ89_9SPHN</name>
<evidence type="ECO:0000313" key="1">
    <source>
        <dbReference type="EMBL" id="MDT8757537.1"/>
    </source>
</evidence>
<organism evidence="1">
    <name type="scientific">Sphingomonas psychrotolerans</name>
    <dbReference type="NCBI Taxonomy" id="1327635"/>
    <lineage>
        <taxon>Bacteria</taxon>
        <taxon>Pseudomonadati</taxon>
        <taxon>Pseudomonadota</taxon>
        <taxon>Alphaproteobacteria</taxon>
        <taxon>Sphingomonadales</taxon>
        <taxon>Sphingomonadaceae</taxon>
        <taxon>Sphingomonas</taxon>
    </lineage>
</organism>
<protein>
    <submittedName>
        <fullName evidence="1">YdcH family protein</fullName>
    </submittedName>
</protein>
<gene>
    <name evidence="1" type="ORF">MZO42_02400</name>
</gene>
<dbReference type="Gene3D" id="6.10.280.50">
    <property type="match status" value="1"/>
</dbReference>
<dbReference type="Pfam" id="PF04325">
    <property type="entry name" value="DUF465"/>
    <property type="match status" value="1"/>
</dbReference>
<dbReference type="EMBL" id="JALMLT010000001">
    <property type="protein sequence ID" value="MDT8757537.1"/>
    <property type="molecule type" value="Genomic_DNA"/>
</dbReference>
<proteinExistence type="predicted"/>
<dbReference type="InterPro" id="IPR007420">
    <property type="entry name" value="DUF465"/>
</dbReference>
<accession>A0ABU3MZ89</accession>
<reference evidence="1" key="1">
    <citation type="submission" date="2022-04" db="EMBL/GenBank/DDBJ databases">
        <title>Tomato heritable bacteria conferring resistance against bacterial wilt.</title>
        <authorList>
            <person name="Yin J."/>
        </authorList>
    </citation>
    <scope>NUCLEOTIDE SEQUENCE</scope>
    <source>
        <strain evidence="1">Cra20</strain>
    </source>
</reference>
<sequence length="71" mass="8629">MNNLVERLIAAHRVLNREIRRELARRFPDPLRLTRLKKERLAIKDRLFRHIPDAAEMRRIARGTIRRVRHA</sequence>
<comment type="caution">
    <text evidence="1">The sequence shown here is derived from an EMBL/GenBank/DDBJ whole genome shotgun (WGS) entry which is preliminary data.</text>
</comment>
<dbReference type="InterPro" id="IPR038444">
    <property type="entry name" value="DUF465_sf"/>
</dbReference>